<dbReference type="AlphaFoldDB" id="A0AAJ0C8B7"/>
<gene>
    <name evidence="2" type="ORF">QBC33DRAFT_525923</name>
</gene>
<sequence>MAARAAIVGVCLLYLLDLDCSCMPGEAVEAYPLAEYAARYWARHAAVVEESTGRVLPTEEEYFSCRSVFEFGYRLYSPDNIWQRPGQEATPVGGLYYVCFCGLLGSRLLGTIYI</sequence>
<evidence type="ECO:0000256" key="1">
    <source>
        <dbReference type="SAM" id="SignalP"/>
    </source>
</evidence>
<evidence type="ECO:0008006" key="4">
    <source>
        <dbReference type="Google" id="ProtNLM"/>
    </source>
</evidence>
<reference evidence="2" key="1">
    <citation type="submission" date="2023-06" db="EMBL/GenBank/DDBJ databases">
        <title>Genome-scale phylogeny and comparative genomics of the fungal order Sordariales.</title>
        <authorList>
            <consortium name="Lawrence Berkeley National Laboratory"/>
            <person name="Hensen N."/>
            <person name="Bonometti L."/>
            <person name="Westerberg I."/>
            <person name="Brannstrom I.O."/>
            <person name="Guillou S."/>
            <person name="Cros-Aarteil S."/>
            <person name="Calhoun S."/>
            <person name="Haridas S."/>
            <person name="Kuo A."/>
            <person name="Mondo S."/>
            <person name="Pangilinan J."/>
            <person name="Riley R."/>
            <person name="Labutti K."/>
            <person name="Andreopoulos B."/>
            <person name="Lipzen A."/>
            <person name="Chen C."/>
            <person name="Yanf M."/>
            <person name="Daum C."/>
            <person name="Ng V."/>
            <person name="Clum A."/>
            <person name="Steindorff A."/>
            <person name="Ohm R."/>
            <person name="Martin F."/>
            <person name="Silar P."/>
            <person name="Natvig D."/>
            <person name="Lalanne C."/>
            <person name="Gautier V."/>
            <person name="Ament-Velasquez S.L."/>
            <person name="Kruys A."/>
            <person name="Hutchinson M.I."/>
            <person name="Powell A.J."/>
            <person name="Barry K."/>
            <person name="Miller A.N."/>
            <person name="Grigoriev I.V."/>
            <person name="Debuchy R."/>
            <person name="Gladieux P."/>
            <person name="Thoren M.H."/>
            <person name="Johannesson H."/>
        </authorList>
    </citation>
    <scope>NUCLEOTIDE SEQUENCE</scope>
    <source>
        <strain evidence="2">8032-3</strain>
    </source>
</reference>
<comment type="caution">
    <text evidence="2">The sequence shown here is derived from an EMBL/GenBank/DDBJ whole genome shotgun (WGS) entry which is preliminary data.</text>
</comment>
<proteinExistence type="predicted"/>
<organism evidence="2 3">
    <name type="scientific">Phialemonium atrogriseum</name>
    <dbReference type="NCBI Taxonomy" id="1093897"/>
    <lineage>
        <taxon>Eukaryota</taxon>
        <taxon>Fungi</taxon>
        <taxon>Dikarya</taxon>
        <taxon>Ascomycota</taxon>
        <taxon>Pezizomycotina</taxon>
        <taxon>Sordariomycetes</taxon>
        <taxon>Sordariomycetidae</taxon>
        <taxon>Cephalothecales</taxon>
        <taxon>Cephalothecaceae</taxon>
        <taxon>Phialemonium</taxon>
    </lineage>
</organism>
<keyword evidence="3" id="KW-1185">Reference proteome</keyword>
<feature type="chain" id="PRO_5042499545" description="Leishmanolysin-like peptidase" evidence="1">
    <location>
        <begin position="28"/>
        <end position="114"/>
    </location>
</feature>
<feature type="signal peptide" evidence="1">
    <location>
        <begin position="1"/>
        <end position="27"/>
    </location>
</feature>
<dbReference type="RefSeq" id="XP_060287051.1">
    <property type="nucleotide sequence ID" value="XM_060426859.1"/>
</dbReference>
<dbReference type="Proteomes" id="UP001244011">
    <property type="component" value="Unassembled WGS sequence"/>
</dbReference>
<dbReference type="EMBL" id="MU838999">
    <property type="protein sequence ID" value="KAK1770838.1"/>
    <property type="molecule type" value="Genomic_DNA"/>
</dbReference>
<evidence type="ECO:0000313" key="3">
    <source>
        <dbReference type="Proteomes" id="UP001244011"/>
    </source>
</evidence>
<keyword evidence="1" id="KW-0732">Signal</keyword>
<protein>
    <recommendedName>
        <fullName evidence="4">Leishmanolysin-like peptidase</fullName>
    </recommendedName>
</protein>
<evidence type="ECO:0000313" key="2">
    <source>
        <dbReference type="EMBL" id="KAK1770838.1"/>
    </source>
</evidence>
<accession>A0AAJ0C8B7</accession>
<dbReference type="GeneID" id="85310046"/>
<name>A0AAJ0C8B7_9PEZI</name>